<dbReference type="EMBL" id="NBNE01000433">
    <property type="protein sequence ID" value="OWZ19525.1"/>
    <property type="molecule type" value="Genomic_DNA"/>
</dbReference>
<sequence length="140" mass="16251">MGYSPNELLLGRRLRTPNELLRTSGVTQIGPFADYHRSLVDSMAKAATAAHPAFSKDQRRRKWYYNRRVRQNVAFRVGDSVWVLRLHEPRVSLGWPINGWFTGYDNWKVKRDKNGSARYLYGEQPVSKWLVRGCGRQNLG</sequence>
<comment type="caution">
    <text evidence="1">The sequence shown here is derived from an EMBL/GenBank/DDBJ whole genome shotgun (WGS) entry which is preliminary data.</text>
</comment>
<evidence type="ECO:0000313" key="2">
    <source>
        <dbReference type="Proteomes" id="UP000198211"/>
    </source>
</evidence>
<evidence type="ECO:0000313" key="1">
    <source>
        <dbReference type="EMBL" id="OWZ19525.1"/>
    </source>
</evidence>
<organism evidence="1 2">
    <name type="scientific">Phytophthora megakarya</name>
    <dbReference type="NCBI Taxonomy" id="4795"/>
    <lineage>
        <taxon>Eukaryota</taxon>
        <taxon>Sar</taxon>
        <taxon>Stramenopiles</taxon>
        <taxon>Oomycota</taxon>
        <taxon>Peronosporomycetes</taxon>
        <taxon>Peronosporales</taxon>
        <taxon>Peronosporaceae</taxon>
        <taxon>Phytophthora</taxon>
    </lineage>
</organism>
<protein>
    <submittedName>
        <fullName evidence="1">Uncharacterized protein</fullName>
    </submittedName>
</protein>
<proteinExistence type="predicted"/>
<dbReference type="AlphaFoldDB" id="A0A225WPE9"/>
<name>A0A225WPE9_9STRA</name>
<accession>A0A225WPE9</accession>
<dbReference type="OrthoDB" id="142688at2759"/>
<reference evidence="2" key="1">
    <citation type="submission" date="2017-03" db="EMBL/GenBank/DDBJ databases">
        <title>Phytopthora megakarya and P. palmivora, two closely related causual agents of cacao black pod achieved similar genome size and gene model numbers by different mechanisms.</title>
        <authorList>
            <person name="Ali S."/>
            <person name="Shao J."/>
            <person name="Larry D.J."/>
            <person name="Kronmiller B."/>
            <person name="Shen D."/>
            <person name="Strem M.D."/>
            <person name="Melnick R.L."/>
            <person name="Guiltinan M.J."/>
            <person name="Tyler B.M."/>
            <person name="Meinhardt L.W."/>
            <person name="Bailey B.A."/>
        </authorList>
    </citation>
    <scope>NUCLEOTIDE SEQUENCE [LARGE SCALE GENOMIC DNA]</scope>
    <source>
        <strain evidence="2">zdho120</strain>
    </source>
</reference>
<gene>
    <name evidence="1" type="ORF">PHMEG_0006227</name>
</gene>
<keyword evidence="2" id="KW-1185">Reference proteome</keyword>
<dbReference type="Proteomes" id="UP000198211">
    <property type="component" value="Unassembled WGS sequence"/>
</dbReference>